<protein>
    <recommendedName>
        <fullName evidence="1">Peptidase S8/S53 domain-containing protein</fullName>
    </recommendedName>
</protein>
<accession>G9ZJR9</accession>
<dbReference type="GO" id="GO:0006508">
    <property type="term" value="P:proteolysis"/>
    <property type="evidence" value="ECO:0007669"/>
    <property type="project" value="InterPro"/>
</dbReference>
<sequence length="513" mass="56877">MASLVVHGDMGDNQSGPLPRLVYVHPVMQPDPHSDPGNRVEHIPDNEFFEDRILRAVRRMFEGEGTVPPQAQDVRVINLSIGDPTRPFVRTPSPWARLLDWLAWKYRVLFCVSAGNYTDSIDIGLPVPQHAALPDEEKSKHMLKRIGMQLSGRRVLSPAESINAITVGALHSDSSGNTYNQGRRTDLLPHAALFSPISRLGYGFRRAIKPEIFFPGGRQLYQTPLLDSHTVYKPAGGLVAPGQKVAWDSNRPGSLEETAYTCGTSNAAALATRGAARIYEVIDALRQEHGEGRIPTRLIAVLIKALLVHGAKQDDTACDTLTDALKTADNSRRFKEIMARYLGYGTVDVERVLACTAQRGTVVGCGEIRDNEMHEYRLPLPPDLAGQKLWRRMVVTLAWFSPVNAAHRAYREAKLELSPVDKWGDSPLRLARKDADYHQVLRGTVQHEVIDGTKQIAAFQDGDSILLRVVCKKDATTHLDDAIPYGLAVTLEVAEETGIQIYESIQNQLQVRI</sequence>
<name>G9ZJR9_9GAMM</name>
<feature type="domain" description="Peptidase S8/S53" evidence="1">
    <location>
        <begin position="61"/>
        <end position="320"/>
    </location>
</feature>
<reference evidence="2 3" key="1">
    <citation type="submission" date="2011-08" db="EMBL/GenBank/DDBJ databases">
        <authorList>
            <person name="Weinstock G."/>
            <person name="Sodergren E."/>
            <person name="Clifton S."/>
            <person name="Fulton L."/>
            <person name="Fulton B."/>
            <person name="Courtney L."/>
            <person name="Fronick C."/>
            <person name="Harrison M."/>
            <person name="Strong C."/>
            <person name="Farmer C."/>
            <person name="Delahaunty K."/>
            <person name="Markovic C."/>
            <person name="Hall O."/>
            <person name="Minx P."/>
            <person name="Tomlinson C."/>
            <person name="Mitreva M."/>
            <person name="Hou S."/>
            <person name="Chen J."/>
            <person name="Wollam A."/>
            <person name="Pepin K.H."/>
            <person name="Johnson M."/>
            <person name="Bhonagiri V."/>
            <person name="Zhang X."/>
            <person name="Suruliraj S."/>
            <person name="Warren W."/>
            <person name="Chinwalla A."/>
            <person name="Mardis E.R."/>
            <person name="Wilson R.K."/>
        </authorList>
    </citation>
    <scope>NUCLEOTIDE SEQUENCE [LARGE SCALE GENOMIC DNA]</scope>
    <source>
        <strain evidence="2 3">F0432</strain>
    </source>
</reference>
<dbReference type="EMBL" id="AGCM01000195">
    <property type="protein sequence ID" value="EHM49599.1"/>
    <property type="molecule type" value="Genomic_DNA"/>
</dbReference>
<proteinExistence type="predicted"/>
<dbReference type="CDD" id="cd04847">
    <property type="entry name" value="Peptidases_S8_Subtilisin_like_2"/>
    <property type="match status" value="1"/>
</dbReference>
<dbReference type="SUPFAM" id="SSF52743">
    <property type="entry name" value="Subtilisin-like"/>
    <property type="match status" value="1"/>
</dbReference>
<comment type="caution">
    <text evidence="2">The sequence shown here is derived from an EMBL/GenBank/DDBJ whole genome shotgun (WGS) entry which is preliminary data.</text>
</comment>
<dbReference type="AlphaFoldDB" id="G9ZJR9"/>
<evidence type="ECO:0000313" key="2">
    <source>
        <dbReference type="EMBL" id="EHM49599.1"/>
    </source>
</evidence>
<dbReference type="GO" id="GO:0004252">
    <property type="term" value="F:serine-type endopeptidase activity"/>
    <property type="evidence" value="ECO:0007669"/>
    <property type="project" value="InterPro"/>
</dbReference>
<dbReference type="PATRIC" id="fig|797473.3.peg.2477"/>
<dbReference type="InterPro" id="IPR000209">
    <property type="entry name" value="Peptidase_S8/S53_dom"/>
</dbReference>
<dbReference type="InterPro" id="IPR036852">
    <property type="entry name" value="Peptidase_S8/S53_dom_sf"/>
</dbReference>
<evidence type="ECO:0000313" key="3">
    <source>
        <dbReference type="Proteomes" id="UP000004750"/>
    </source>
</evidence>
<dbReference type="HOGENOM" id="CLU_016200_0_0_6"/>
<dbReference type="Pfam" id="PF00082">
    <property type="entry name" value="Peptidase_S8"/>
    <property type="match status" value="1"/>
</dbReference>
<dbReference type="Gene3D" id="3.40.50.200">
    <property type="entry name" value="Peptidase S8/S53 domain"/>
    <property type="match status" value="1"/>
</dbReference>
<dbReference type="Proteomes" id="UP000004750">
    <property type="component" value="Unassembled WGS sequence"/>
</dbReference>
<dbReference type="InterPro" id="IPR034074">
    <property type="entry name" value="Y4bN_pept_dom"/>
</dbReference>
<gene>
    <name evidence="2" type="ORF">HMPREF9080_03039</name>
</gene>
<organism evidence="2 3">
    <name type="scientific">Cardiobacterium valvarum F0432</name>
    <dbReference type="NCBI Taxonomy" id="797473"/>
    <lineage>
        <taxon>Bacteria</taxon>
        <taxon>Pseudomonadati</taxon>
        <taxon>Pseudomonadota</taxon>
        <taxon>Gammaproteobacteria</taxon>
        <taxon>Cardiobacteriales</taxon>
        <taxon>Cardiobacteriaceae</taxon>
        <taxon>Cardiobacterium</taxon>
    </lineage>
</organism>
<evidence type="ECO:0000259" key="1">
    <source>
        <dbReference type="Pfam" id="PF00082"/>
    </source>
</evidence>
<dbReference type="STRING" id="797473.HMPREF9080_03039"/>